<comment type="pathway">
    <text evidence="2">Amino-acid biosynthesis; L-methionine biosynthesis via de novo pathway; L-methionine from L-homocysteine (MetE route): step 1/1.</text>
</comment>
<keyword evidence="10" id="KW-0486">Methionine biosynthesis</keyword>
<dbReference type="GO" id="GO:0009086">
    <property type="term" value="P:methionine biosynthetic process"/>
    <property type="evidence" value="ECO:0007669"/>
    <property type="project" value="UniProtKB-KW"/>
</dbReference>
<evidence type="ECO:0000256" key="6">
    <source>
        <dbReference type="ARBA" id="ARBA00022605"/>
    </source>
</evidence>
<keyword evidence="7" id="KW-0808">Transferase</keyword>
<feature type="binding site" evidence="11">
    <location>
        <position position="105"/>
    </location>
    <ligand>
        <name>5-methyltetrahydropteroyltri-L-glutamate</name>
        <dbReference type="ChEBI" id="CHEBI:58207"/>
    </ligand>
</feature>
<comment type="similarity">
    <text evidence="3">Belongs to the vitamin-B12 independent methionine synthase family.</text>
</comment>
<evidence type="ECO:0000313" key="16">
    <source>
        <dbReference type="EMBL" id="SNR92125.1"/>
    </source>
</evidence>
<dbReference type="SUPFAM" id="SSF51726">
    <property type="entry name" value="UROD/MetE-like"/>
    <property type="match status" value="2"/>
</dbReference>
<evidence type="ECO:0000256" key="13">
    <source>
        <dbReference type="PIRSR" id="PIRSR000382-3"/>
    </source>
</evidence>
<feature type="binding site" evidence="11">
    <location>
        <position position="565"/>
    </location>
    <ligand>
        <name>L-methionine</name>
        <dbReference type="ChEBI" id="CHEBI:57844"/>
    </ligand>
</feature>
<dbReference type="NCBIfam" id="NF003556">
    <property type="entry name" value="PRK05222.1"/>
    <property type="match status" value="1"/>
</dbReference>
<evidence type="ECO:0000256" key="5">
    <source>
        <dbReference type="ARBA" id="ARBA00022603"/>
    </source>
</evidence>
<evidence type="ECO:0000256" key="8">
    <source>
        <dbReference type="ARBA" id="ARBA00022723"/>
    </source>
</evidence>
<feature type="binding site" evidence="12">
    <location>
        <position position="607"/>
    </location>
    <ligand>
        <name>Zn(2+)</name>
        <dbReference type="ChEBI" id="CHEBI:29105"/>
        <label>1</label>
        <note>catalytic</note>
    </ligand>
</feature>
<evidence type="ECO:0000313" key="17">
    <source>
        <dbReference type="Proteomes" id="UP000198405"/>
    </source>
</evidence>
<organism evidence="16 17">
    <name type="scientific">Desulfurobacterium atlanticum</name>
    <dbReference type="NCBI Taxonomy" id="240169"/>
    <lineage>
        <taxon>Bacteria</taxon>
        <taxon>Pseudomonadati</taxon>
        <taxon>Aquificota</taxon>
        <taxon>Aquificia</taxon>
        <taxon>Desulfurobacteriales</taxon>
        <taxon>Desulfurobacteriaceae</taxon>
        <taxon>Desulfurobacterium</taxon>
    </lineage>
</organism>
<dbReference type="InterPro" id="IPR006276">
    <property type="entry name" value="Cobalamin-indep_Met_synthase"/>
</dbReference>
<evidence type="ECO:0000256" key="4">
    <source>
        <dbReference type="ARBA" id="ARBA00012034"/>
    </source>
</evidence>
<feature type="binding site" evidence="11">
    <location>
        <position position="527"/>
    </location>
    <ligand>
        <name>5-methyltetrahydropteroyltri-L-glutamate</name>
        <dbReference type="ChEBI" id="CHEBI:58207"/>
    </ligand>
</feature>
<evidence type="ECO:0000256" key="2">
    <source>
        <dbReference type="ARBA" id="ARBA00004681"/>
    </source>
</evidence>
<feature type="binding site" evidence="11">
    <location>
        <position position="565"/>
    </location>
    <ligand>
        <name>L-homocysteine</name>
        <dbReference type="ChEBI" id="CHEBI:58199"/>
    </ligand>
</feature>
<dbReference type="RefSeq" id="WP_089323700.1">
    <property type="nucleotide sequence ID" value="NZ_FZOB01000017.1"/>
</dbReference>
<dbReference type="UniPathway" id="UPA00051">
    <property type="reaction ID" value="UER00082"/>
</dbReference>
<keyword evidence="8 12" id="KW-0479">Metal-binding</keyword>
<feature type="domain" description="Cobalamin-independent methionine synthase MetE C-terminal/archaeal" evidence="14">
    <location>
        <begin position="392"/>
        <end position="714"/>
    </location>
</feature>
<evidence type="ECO:0000259" key="15">
    <source>
        <dbReference type="Pfam" id="PF08267"/>
    </source>
</evidence>
<protein>
    <recommendedName>
        <fullName evidence="4">5-methyltetrahydropteroyltriglutamate--homocysteine S-methyltransferase</fullName>
        <ecNumber evidence="4">2.1.1.14</ecNumber>
    </recommendedName>
</protein>
<dbReference type="Pfam" id="PF08267">
    <property type="entry name" value="Meth_synt_1"/>
    <property type="match status" value="1"/>
</dbReference>
<evidence type="ECO:0000259" key="14">
    <source>
        <dbReference type="Pfam" id="PF01717"/>
    </source>
</evidence>
<feature type="domain" description="Cobalamin-independent methionine synthase MetE N-terminal" evidence="15">
    <location>
        <begin position="4"/>
        <end position="286"/>
    </location>
</feature>
<dbReference type="EC" id="2.1.1.14" evidence="4"/>
<comment type="cofactor">
    <cofactor evidence="12">
        <name>Zn(2+)</name>
        <dbReference type="ChEBI" id="CHEBI:29105"/>
    </cofactor>
    <text evidence="12">Binds 2 Zn(2+) ions per subunit.</text>
</comment>
<gene>
    <name evidence="16" type="ORF">SAMN06265340_1178</name>
</gene>
<proteinExistence type="inferred from homology"/>
<feature type="active site" description="Proton donor" evidence="13">
    <location>
        <position position="660"/>
    </location>
</feature>
<keyword evidence="17" id="KW-1185">Reference proteome</keyword>
<dbReference type="GO" id="GO:0032259">
    <property type="term" value="P:methylation"/>
    <property type="evidence" value="ECO:0007669"/>
    <property type="project" value="UniProtKB-KW"/>
</dbReference>
<dbReference type="GO" id="GO:0003871">
    <property type="term" value="F:5-methyltetrahydropteroyltriglutamate-homocysteine S-methyltransferase activity"/>
    <property type="evidence" value="ECO:0007669"/>
    <property type="project" value="UniProtKB-EC"/>
</dbReference>
<dbReference type="InterPro" id="IPR013215">
    <property type="entry name" value="Cbl-indep_Met_Synth_N"/>
</dbReference>
<feature type="binding site" evidence="12">
    <location>
        <position position="631"/>
    </location>
    <ligand>
        <name>Zn(2+)</name>
        <dbReference type="ChEBI" id="CHEBI:29105"/>
        <label>1</label>
        <note>catalytic</note>
    </ligand>
</feature>
<feature type="binding site" evidence="11">
    <location>
        <begin position="397"/>
        <end position="399"/>
    </location>
    <ligand>
        <name>L-homocysteine</name>
        <dbReference type="ChEBI" id="CHEBI:58199"/>
    </ligand>
</feature>
<evidence type="ECO:0000256" key="12">
    <source>
        <dbReference type="PIRSR" id="PIRSR000382-2"/>
    </source>
</evidence>
<name>A0A239A933_9BACT</name>
<dbReference type="Proteomes" id="UP000198405">
    <property type="component" value="Unassembled WGS sequence"/>
</dbReference>
<evidence type="ECO:0000256" key="10">
    <source>
        <dbReference type="ARBA" id="ARBA00023167"/>
    </source>
</evidence>
<dbReference type="GO" id="GO:0008270">
    <property type="term" value="F:zinc ion binding"/>
    <property type="evidence" value="ECO:0007669"/>
    <property type="project" value="InterPro"/>
</dbReference>
<dbReference type="InterPro" id="IPR002629">
    <property type="entry name" value="Met_Synth_C/arc"/>
</dbReference>
<feature type="binding site" evidence="12">
    <location>
        <position position="692"/>
    </location>
    <ligand>
        <name>Zn(2+)</name>
        <dbReference type="ChEBI" id="CHEBI:29105"/>
        <label>1</label>
        <note>catalytic</note>
    </ligand>
</feature>
<evidence type="ECO:0000256" key="9">
    <source>
        <dbReference type="ARBA" id="ARBA00022833"/>
    </source>
</evidence>
<dbReference type="Gene3D" id="3.20.20.210">
    <property type="match status" value="2"/>
</dbReference>
<keyword evidence="9 12" id="KW-0862">Zinc</keyword>
<feature type="binding site" evidence="11">
    <location>
        <position position="19"/>
    </location>
    <ligand>
        <name>5-methyltetrahydropteroyltri-L-glutamate</name>
        <dbReference type="ChEBI" id="CHEBI:58207"/>
    </ligand>
</feature>
<feature type="binding site" evidence="12">
    <location>
        <position position="609"/>
    </location>
    <ligand>
        <name>Zn(2+)</name>
        <dbReference type="ChEBI" id="CHEBI:29105"/>
        <label>1</label>
        <note>catalytic</note>
    </ligand>
</feature>
<dbReference type="InterPro" id="IPR038071">
    <property type="entry name" value="UROD/MetE-like_sf"/>
</dbReference>
<dbReference type="AlphaFoldDB" id="A0A239A933"/>
<keyword evidence="5" id="KW-0489">Methyltransferase</keyword>
<dbReference type="PIRSF" id="PIRSF000382">
    <property type="entry name" value="MeTrfase_B12_ind"/>
    <property type="match status" value="1"/>
</dbReference>
<comment type="function">
    <text evidence="1">Catalyzes the transfer of a methyl group from 5-methyltetrahydrofolate to homocysteine resulting in methionine formation.</text>
</comment>
<accession>A0A239A933</accession>
<dbReference type="CDD" id="cd03311">
    <property type="entry name" value="CIMS_C_terminal_like"/>
    <property type="match status" value="1"/>
</dbReference>
<feature type="binding site" evidence="11">
    <location>
        <position position="450"/>
    </location>
    <ligand>
        <name>L-methionine</name>
        <dbReference type="ChEBI" id="CHEBI:57844"/>
    </ligand>
</feature>
<evidence type="ECO:0000256" key="1">
    <source>
        <dbReference type="ARBA" id="ARBA00002777"/>
    </source>
</evidence>
<evidence type="ECO:0000256" key="11">
    <source>
        <dbReference type="PIRSR" id="PIRSR000382-1"/>
    </source>
</evidence>
<reference evidence="17" key="1">
    <citation type="submission" date="2017-06" db="EMBL/GenBank/DDBJ databases">
        <authorList>
            <person name="Varghese N."/>
            <person name="Submissions S."/>
        </authorList>
    </citation>
    <scope>NUCLEOTIDE SEQUENCE [LARGE SCALE GENOMIC DNA]</scope>
    <source>
        <strain evidence="17">DSM 15668</strain>
    </source>
</reference>
<keyword evidence="6" id="KW-0028">Amino-acid biosynthesis</keyword>
<dbReference type="PANTHER" id="PTHR30519">
    <property type="entry name" value="5-METHYLTETRAHYDROPTEROYLTRIGLUTAMATE--HOMOCYSTEINE METHYLTRANSFERASE"/>
    <property type="match status" value="1"/>
</dbReference>
<feature type="binding site" evidence="11">
    <location>
        <begin position="397"/>
        <end position="399"/>
    </location>
    <ligand>
        <name>L-methionine</name>
        <dbReference type="ChEBI" id="CHEBI:57844"/>
    </ligand>
</feature>
<dbReference type="EMBL" id="FZOB01000017">
    <property type="protein sequence ID" value="SNR92125.1"/>
    <property type="molecule type" value="Genomic_DNA"/>
</dbReference>
<evidence type="ECO:0000256" key="7">
    <source>
        <dbReference type="ARBA" id="ARBA00022679"/>
    </source>
</evidence>
<dbReference type="Pfam" id="PF01717">
    <property type="entry name" value="Meth_synt_2"/>
    <property type="match status" value="1"/>
</dbReference>
<dbReference type="OrthoDB" id="244285at2"/>
<sequence>MVKTYAYGFPRLGKQREFKTLIESYWSGKLTEEELKEGIKNLNEKREKTYRSYVDAFPQGEMTLYDNLFDTALIFGIYKADTLDEYFSLCRGKNALEMTKWFNTNYHYLVPDFEGKEKEFSISWNKHEEIKESAYLIGPFTLLKLSKNLPEGKFAALLKSLACKYAEYFKLNGFKSVHLDEPAFVMELSDKEIEAIKDAYSVFEDIDTKINVFTYYDSVDNLQFVFDLPVAGVGIDLVHDRGENLSQLDSVDPKGKTLFAGVIDGRNVWRADLFEKAEIVKKLSEKFEVVVTNAAPLFHLPVNLKGATLPEELVAKVAFAEEKLKELKLISDVLEGDDAKAKEWVEGISKAFGVRENVRERVRNLTDEDFNKAVPYAERIKLQQEILKLPLFPTTTIGSFPQTQEVRRVRLLNRKGQLADEDYKTFIKGEIAKAIKIQEELGVDVFVHGEFERSDMVEFFAEKLEGIATTGNGWVISYGTRSYRPPIIFGDVERIEPMTVEEIAFAQSLTDKPVKGMLTGPVTIIAWSYCREDIPVSEVAYQIGLALRDEIADYEKAGIKIVQIDEAAFREKAPIKKRNWDEYFDWAVKSFRVCHAKSKPETQIHSHMCYSEFGEIIEYILAMDFDVISIEASRSKGDIIEAFEKVNFDRQIGLGVWDIHSPYVPSVDEMKEIVERALKVIPKENFWVNPDCGLKTRRWEECIPAIRNIVKLANTLREEA</sequence>
<evidence type="ECO:0000256" key="3">
    <source>
        <dbReference type="ARBA" id="ARBA00009553"/>
    </source>
</evidence>